<dbReference type="AlphaFoldDB" id="A0A143BV50"/>
<name>A0A143BV50_9ACTN</name>
<dbReference type="Proteomes" id="UP000076096">
    <property type="component" value="Chromosome"/>
</dbReference>
<gene>
    <name evidence="2" type="ORF">A4E84_05475</name>
</gene>
<dbReference type="RefSeq" id="WP_062925454.1">
    <property type="nucleotide sequence ID" value="NZ_CP015098.1"/>
</dbReference>
<accession>A0A143BV50</accession>
<evidence type="ECO:0000313" key="3">
    <source>
        <dbReference type="Proteomes" id="UP000076096"/>
    </source>
</evidence>
<proteinExistence type="predicted"/>
<dbReference type="STRING" id="1783515.A4E84_05475"/>
<feature type="region of interest" description="Disordered" evidence="1">
    <location>
        <begin position="148"/>
        <end position="167"/>
    </location>
</feature>
<reference evidence="3" key="1">
    <citation type="submission" date="2016-04" db="EMBL/GenBank/DDBJ databases">
        <authorList>
            <person name="Zhang B."/>
        </authorList>
    </citation>
    <scope>NUCLEOTIDE SEQUENCE [LARGE SCALE GENOMIC DNA]</scope>
    <source>
        <strain evidence="3">S10</strain>
    </source>
</reference>
<protein>
    <submittedName>
        <fullName evidence="2">Uncharacterized protein</fullName>
    </submittedName>
</protein>
<evidence type="ECO:0000313" key="2">
    <source>
        <dbReference type="EMBL" id="AMW08992.1"/>
    </source>
</evidence>
<dbReference type="EMBL" id="CP015098">
    <property type="protein sequence ID" value="AMW08992.1"/>
    <property type="molecule type" value="Genomic_DNA"/>
</dbReference>
<dbReference type="KEGG" id="stsi:A4E84_05475"/>
<feature type="compositionally biased region" description="Basic and acidic residues" evidence="1">
    <location>
        <begin position="154"/>
        <end position="167"/>
    </location>
</feature>
<keyword evidence="3" id="KW-1185">Reference proteome</keyword>
<organism evidence="2 3">
    <name type="scientific">Streptomyces qaidamensis</name>
    <dbReference type="NCBI Taxonomy" id="1783515"/>
    <lineage>
        <taxon>Bacteria</taxon>
        <taxon>Bacillati</taxon>
        <taxon>Actinomycetota</taxon>
        <taxon>Actinomycetes</taxon>
        <taxon>Kitasatosporales</taxon>
        <taxon>Streptomycetaceae</taxon>
        <taxon>Streptomyces</taxon>
        <taxon>Streptomyces aurantiacus group</taxon>
    </lineage>
</organism>
<evidence type="ECO:0000256" key="1">
    <source>
        <dbReference type="SAM" id="MobiDB-lite"/>
    </source>
</evidence>
<sequence>MSVIVKLVYAEYESGEPPFVWLDGTRRRSEEKRTAIQWIGKVCRRGRERRGEPGLAVRLGDWLLIQTTVGLGHEGKGPQGVVFIVKGPGSAVDWESAATERITGVLRDGRITVDREKFRSVLAWAARSRVDDKKQTLKAMLGGPWEAARTRRKRIDEKTDGEHADSG</sequence>